<dbReference type="CDD" id="cd00593">
    <property type="entry name" value="RIBOc"/>
    <property type="match status" value="1"/>
</dbReference>
<feature type="active site" evidence="9">
    <location>
        <position position="60"/>
    </location>
</feature>
<evidence type="ECO:0000256" key="7">
    <source>
        <dbReference type="ARBA" id="ARBA00022801"/>
    </source>
</evidence>
<dbReference type="PROSITE" id="PS00517">
    <property type="entry name" value="RNASE_3_1"/>
    <property type="match status" value="1"/>
</dbReference>
<protein>
    <recommendedName>
        <fullName evidence="9">Ribonuclease 3</fullName>
        <ecNumber evidence="9">3.1.26.3</ecNumber>
    </recommendedName>
    <alternativeName>
        <fullName evidence="9">Ribonuclease III</fullName>
        <shortName evidence="9">RNase III</shortName>
    </alternativeName>
</protein>
<comment type="function">
    <text evidence="9">Digests double-stranded RNA. Involved in the processing of primary rRNA transcript to yield the immediate precursors to the large and small rRNAs (23S and 16S). Processes some mRNAs, and tRNAs when they are encoded in the rRNA operon. Processes pre-crRNA and tracrRNA of type II CRISPR loci if present in the organism.</text>
</comment>
<dbReference type="GO" id="GO:0006364">
    <property type="term" value="P:rRNA processing"/>
    <property type="evidence" value="ECO:0007669"/>
    <property type="project" value="UniProtKB-UniRule"/>
</dbReference>
<keyword evidence="9" id="KW-0479">Metal-binding</keyword>
<dbReference type="PATRIC" id="fig|1121439.3.peg.140"/>
<dbReference type="HAMAP" id="MF_00104">
    <property type="entry name" value="RNase_III"/>
    <property type="match status" value="1"/>
</dbReference>
<dbReference type="PANTHER" id="PTHR11207">
    <property type="entry name" value="RIBONUCLEASE III"/>
    <property type="match status" value="1"/>
</dbReference>
<evidence type="ECO:0000259" key="12">
    <source>
        <dbReference type="PROSITE" id="PS50142"/>
    </source>
</evidence>
<evidence type="ECO:0000256" key="3">
    <source>
        <dbReference type="ARBA" id="ARBA00022552"/>
    </source>
</evidence>
<comment type="cofactor">
    <cofactor evidence="9">
        <name>Mg(2+)</name>
        <dbReference type="ChEBI" id="CHEBI:18420"/>
    </cofactor>
</comment>
<comment type="similarity">
    <text evidence="2">Belongs to the ribonuclease III family.</text>
</comment>
<feature type="domain" description="DRBM" evidence="11">
    <location>
        <begin position="170"/>
        <end position="239"/>
    </location>
</feature>
<evidence type="ECO:0000256" key="5">
    <source>
        <dbReference type="ARBA" id="ARBA00022722"/>
    </source>
</evidence>
<dbReference type="OrthoDB" id="9805026at2"/>
<dbReference type="GO" id="GO:0004525">
    <property type="term" value="F:ribonuclease III activity"/>
    <property type="evidence" value="ECO:0007669"/>
    <property type="project" value="UniProtKB-UniRule"/>
</dbReference>
<reference evidence="13 14" key="1">
    <citation type="journal article" date="2013" name="Genome Announc.">
        <title>Draft genome sequences for three mercury-methylating, sulfate-reducing bacteria.</title>
        <authorList>
            <person name="Brown S.D."/>
            <person name="Hurt R.A.Jr."/>
            <person name="Gilmour C.C."/>
            <person name="Elias D.A."/>
        </authorList>
    </citation>
    <scope>NUCLEOTIDE SEQUENCE [LARGE SCALE GENOMIC DNA]</scope>
    <source>
        <strain evidence="13 14">DSM 16529</strain>
    </source>
</reference>
<keyword evidence="9" id="KW-0963">Cytoplasm</keyword>
<keyword evidence="4 9" id="KW-0507">mRNA processing</keyword>
<dbReference type="SMART" id="SM00358">
    <property type="entry name" value="DSRM"/>
    <property type="match status" value="1"/>
</dbReference>
<dbReference type="PANTHER" id="PTHR11207:SF0">
    <property type="entry name" value="RIBONUCLEASE 3"/>
    <property type="match status" value="1"/>
</dbReference>
<accession>S7UQB1</accession>
<dbReference type="CDD" id="cd10845">
    <property type="entry name" value="DSRM_RNAse_III_family"/>
    <property type="match status" value="1"/>
</dbReference>
<dbReference type="SMART" id="SM00535">
    <property type="entry name" value="RIBOc"/>
    <property type="match status" value="1"/>
</dbReference>
<evidence type="ECO:0000259" key="11">
    <source>
        <dbReference type="PROSITE" id="PS50137"/>
    </source>
</evidence>
<feature type="binding site" evidence="9">
    <location>
        <position position="56"/>
    </location>
    <ligand>
        <name>Mg(2+)</name>
        <dbReference type="ChEBI" id="CHEBI:18420"/>
    </ligand>
</feature>
<comment type="caution">
    <text evidence="13">The sequence shown here is derived from an EMBL/GenBank/DDBJ whole genome shotgun (WGS) entry which is preliminary data.</text>
</comment>
<dbReference type="GO" id="GO:0046872">
    <property type="term" value="F:metal ion binding"/>
    <property type="evidence" value="ECO:0007669"/>
    <property type="project" value="UniProtKB-KW"/>
</dbReference>
<evidence type="ECO:0000256" key="2">
    <source>
        <dbReference type="ARBA" id="ARBA00010183"/>
    </source>
</evidence>
<dbReference type="SUPFAM" id="SSF69065">
    <property type="entry name" value="RNase III domain-like"/>
    <property type="match status" value="1"/>
</dbReference>
<evidence type="ECO:0000256" key="1">
    <source>
        <dbReference type="ARBA" id="ARBA00000109"/>
    </source>
</evidence>
<evidence type="ECO:0000313" key="14">
    <source>
        <dbReference type="Proteomes" id="UP000014975"/>
    </source>
</evidence>
<keyword evidence="6 9" id="KW-0255">Endonuclease</keyword>
<dbReference type="Gene3D" id="3.30.160.20">
    <property type="match status" value="1"/>
</dbReference>
<comment type="catalytic activity">
    <reaction evidence="1 9">
        <text>Endonucleolytic cleavage to 5'-phosphomonoester.</text>
        <dbReference type="EC" id="3.1.26.3"/>
    </reaction>
</comment>
<dbReference type="Pfam" id="PF00035">
    <property type="entry name" value="dsrm"/>
    <property type="match status" value="1"/>
</dbReference>
<keyword evidence="9" id="KW-0699">rRNA-binding</keyword>
<dbReference type="FunFam" id="1.10.1520.10:FF:000001">
    <property type="entry name" value="Ribonuclease 3"/>
    <property type="match status" value="1"/>
</dbReference>
<dbReference type="Gene3D" id="1.10.1520.10">
    <property type="entry name" value="Ribonuclease III domain"/>
    <property type="match status" value="1"/>
</dbReference>
<dbReference type="GO" id="GO:0008033">
    <property type="term" value="P:tRNA processing"/>
    <property type="evidence" value="ECO:0007669"/>
    <property type="project" value="UniProtKB-KW"/>
</dbReference>
<comment type="subunit">
    <text evidence="9">Homodimer.</text>
</comment>
<proteinExistence type="inferred from homology"/>
<dbReference type="EMBL" id="ATHI01000001">
    <property type="protein sequence ID" value="EPR36229.1"/>
    <property type="molecule type" value="Genomic_DNA"/>
</dbReference>
<feature type="active site" evidence="9">
    <location>
        <position position="132"/>
    </location>
</feature>
<keyword evidence="7 9" id="KW-0378">Hydrolase</keyword>
<keyword evidence="3 9" id="KW-0698">rRNA processing</keyword>
<comment type="subcellular location">
    <subcellularLocation>
        <location evidence="9">Cytoplasm</location>
    </subcellularLocation>
</comment>
<dbReference type="Pfam" id="PF14622">
    <property type="entry name" value="Ribonucleas_3_3"/>
    <property type="match status" value="1"/>
</dbReference>
<dbReference type="EC" id="3.1.26.3" evidence="9"/>
<evidence type="ECO:0000256" key="6">
    <source>
        <dbReference type="ARBA" id="ARBA00022759"/>
    </source>
</evidence>
<dbReference type="Proteomes" id="UP000014975">
    <property type="component" value="Unassembled WGS sequence"/>
</dbReference>
<keyword evidence="8 9" id="KW-0694">RNA-binding</keyword>
<dbReference type="NCBIfam" id="TIGR02191">
    <property type="entry name" value="RNaseIII"/>
    <property type="match status" value="1"/>
</dbReference>
<keyword evidence="9" id="KW-0460">Magnesium</keyword>
<sequence>MSETAEQTQRPQTSLSTLESVLGHSFARRELLVLALTHSSHVNENGGQAESNERLEFLGDAVVELVVSDELFRRFPVEREGELTRLRARMVREQSLAEVARELGLPAHILLGRGEEAQGGRQRDALLADALEAVIGAVYMDGGFAAAMRCVHRIMAEHWPESPDLPKVKDPKTRLQEVTQQLFKARPEYAPAGMHGPDHAKIYEIVVRLPDGREFRAQGASKKKAEQGAAEQALDALVPANNDRS</sequence>
<organism evidence="13 14">
    <name type="scientific">Alkalidesulfovibrio alkalitolerans DSM 16529</name>
    <dbReference type="NCBI Taxonomy" id="1121439"/>
    <lineage>
        <taxon>Bacteria</taxon>
        <taxon>Pseudomonadati</taxon>
        <taxon>Thermodesulfobacteriota</taxon>
        <taxon>Desulfovibrionia</taxon>
        <taxon>Desulfovibrionales</taxon>
        <taxon>Desulfovibrionaceae</taxon>
        <taxon>Alkalidesulfovibrio</taxon>
    </lineage>
</organism>
<keyword evidence="5 9" id="KW-0540">Nuclease</keyword>
<name>S7UQB1_9BACT</name>
<dbReference type="PROSITE" id="PS50137">
    <property type="entry name" value="DS_RBD"/>
    <property type="match status" value="1"/>
</dbReference>
<evidence type="ECO:0000256" key="10">
    <source>
        <dbReference type="SAM" id="MobiDB-lite"/>
    </source>
</evidence>
<dbReference type="eggNOG" id="COG0571">
    <property type="taxonomic scope" value="Bacteria"/>
</dbReference>
<dbReference type="PROSITE" id="PS50142">
    <property type="entry name" value="RNASE_3_2"/>
    <property type="match status" value="1"/>
</dbReference>
<feature type="binding site" evidence="9">
    <location>
        <position position="129"/>
    </location>
    <ligand>
        <name>Mg(2+)</name>
        <dbReference type="ChEBI" id="CHEBI:18420"/>
    </ligand>
</feature>
<dbReference type="GO" id="GO:0010468">
    <property type="term" value="P:regulation of gene expression"/>
    <property type="evidence" value="ECO:0007669"/>
    <property type="project" value="TreeGrafter"/>
</dbReference>
<dbReference type="RefSeq" id="WP_020885643.1">
    <property type="nucleotide sequence ID" value="NZ_ATHI01000001.1"/>
</dbReference>
<dbReference type="STRING" id="1121439.dsat_1757"/>
<keyword evidence="14" id="KW-1185">Reference proteome</keyword>
<gene>
    <name evidence="9" type="primary">rnc</name>
    <name evidence="13" type="ORF">dsat_1757</name>
</gene>
<evidence type="ECO:0000256" key="8">
    <source>
        <dbReference type="ARBA" id="ARBA00022884"/>
    </source>
</evidence>
<dbReference type="InterPro" id="IPR014720">
    <property type="entry name" value="dsRBD_dom"/>
</dbReference>
<dbReference type="InterPro" id="IPR000999">
    <property type="entry name" value="RNase_III_dom"/>
</dbReference>
<dbReference type="GO" id="GO:0003725">
    <property type="term" value="F:double-stranded RNA binding"/>
    <property type="evidence" value="ECO:0007669"/>
    <property type="project" value="TreeGrafter"/>
</dbReference>
<dbReference type="GO" id="GO:0019843">
    <property type="term" value="F:rRNA binding"/>
    <property type="evidence" value="ECO:0007669"/>
    <property type="project" value="UniProtKB-KW"/>
</dbReference>
<evidence type="ECO:0000313" key="13">
    <source>
        <dbReference type="EMBL" id="EPR36229.1"/>
    </source>
</evidence>
<dbReference type="GO" id="GO:0005737">
    <property type="term" value="C:cytoplasm"/>
    <property type="evidence" value="ECO:0007669"/>
    <property type="project" value="UniProtKB-SubCell"/>
</dbReference>
<dbReference type="InterPro" id="IPR011907">
    <property type="entry name" value="RNase_III"/>
</dbReference>
<dbReference type="GO" id="GO:0006397">
    <property type="term" value="P:mRNA processing"/>
    <property type="evidence" value="ECO:0007669"/>
    <property type="project" value="UniProtKB-UniRule"/>
</dbReference>
<feature type="binding site" evidence="9">
    <location>
        <position position="132"/>
    </location>
    <ligand>
        <name>Mg(2+)</name>
        <dbReference type="ChEBI" id="CHEBI:18420"/>
    </ligand>
</feature>
<keyword evidence="9" id="KW-0819">tRNA processing</keyword>
<dbReference type="AlphaFoldDB" id="S7UQB1"/>
<dbReference type="InterPro" id="IPR036389">
    <property type="entry name" value="RNase_III_sf"/>
</dbReference>
<feature type="region of interest" description="Disordered" evidence="10">
    <location>
        <begin position="217"/>
        <end position="245"/>
    </location>
</feature>
<feature type="domain" description="RNase III" evidence="12">
    <location>
        <begin position="15"/>
        <end position="143"/>
    </location>
</feature>
<evidence type="ECO:0000256" key="4">
    <source>
        <dbReference type="ARBA" id="ARBA00022664"/>
    </source>
</evidence>
<evidence type="ECO:0000256" key="9">
    <source>
        <dbReference type="HAMAP-Rule" id="MF_00104"/>
    </source>
</evidence>
<dbReference type="SUPFAM" id="SSF54768">
    <property type="entry name" value="dsRNA-binding domain-like"/>
    <property type="match status" value="1"/>
</dbReference>